<name>A0A7H1BL33_9ACTN</name>
<protein>
    <submittedName>
        <fullName evidence="2">Uncharacterized protein</fullName>
    </submittedName>
</protein>
<keyword evidence="3" id="KW-1185">Reference proteome</keyword>
<evidence type="ECO:0000256" key="1">
    <source>
        <dbReference type="SAM" id="MobiDB-lite"/>
    </source>
</evidence>
<gene>
    <name evidence="2" type="ORF">IAG42_37375</name>
</gene>
<geneLocation type="plasmid" evidence="2 3">
    <name>unnamed2</name>
</geneLocation>
<dbReference type="EMBL" id="CP061283">
    <property type="protein sequence ID" value="QNS09438.1"/>
    <property type="molecule type" value="Genomic_DNA"/>
</dbReference>
<reference evidence="2 3" key="1">
    <citation type="submission" date="2020-09" db="EMBL/GenBank/DDBJ databases">
        <title>A novel species.</title>
        <authorList>
            <person name="Gao J."/>
        </authorList>
    </citation>
    <scope>NUCLEOTIDE SEQUENCE [LARGE SCALE GENOMIC DNA]</scope>
    <source>
        <strain evidence="2 3">CRXT-Y-14</strain>
        <plasmid evidence="2 3">unnamed2</plasmid>
    </source>
</reference>
<proteinExistence type="predicted"/>
<organism evidence="2 3">
    <name type="scientific">Streptomyces xanthii</name>
    <dbReference type="NCBI Taxonomy" id="2768069"/>
    <lineage>
        <taxon>Bacteria</taxon>
        <taxon>Bacillati</taxon>
        <taxon>Actinomycetota</taxon>
        <taxon>Actinomycetes</taxon>
        <taxon>Kitasatosporales</taxon>
        <taxon>Streptomycetaceae</taxon>
        <taxon>Streptomyces</taxon>
    </lineage>
</organism>
<accession>A0A7H1BL33</accession>
<dbReference type="AlphaFoldDB" id="A0A7H1BL33"/>
<dbReference type="RefSeq" id="WP_188342093.1">
    <property type="nucleotide sequence ID" value="NZ_CP061283.1"/>
</dbReference>
<sequence>METTELPTTAAPGLAENAEALADTACTLHDIAGTPGSWSAAAAEDAVEAIEVTALALGSAHPAGAAAVLPLLRDLTRLRQSLALPPSDRPEPALEGDGEGETIAPPVPITRGRSRRGLGPGYKGLRIPAGRTVPGA</sequence>
<evidence type="ECO:0000313" key="2">
    <source>
        <dbReference type="EMBL" id="QNS09438.1"/>
    </source>
</evidence>
<evidence type="ECO:0000313" key="3">
    <source>
        <dbReference type="Proteomes" id="UP000516428"/>
    </source>
</evidence>
<feature type="region of interest" description="Disordered" evidence="1">
    <location>
        <begin position="82"/>
        <end position="136"/>
    </location>
</feature>
<keyword evidence="2" id="KW-0614">Plasmid</keyword>
<dbReference type="KEGG" id="sxn:IAG42_37375"/>
<dbReference type="Proteomes" id="UP000516428">
    <property type="component" value="Plasmid unnamed2"/>
</dbReference>